<dbReference type="EMBL" id="ML143413">
    <property type="protein sequence ID" value="TBU29475.1"/>
    <property type="molecule type" value="Genomic_DNA"/>
</dbReference>
<name>A0A4Q9ND89_9APHY</name>
<dbReference type="AlphaFoldDB" id="A0A4Q9ND89"/>
<gene>
    <name evidence="1" type="ORF">BD311DRAFT_756738</name>
</gene>
<reference evidence="1" key="1">
    <citation type="submission" date="2019-01" db="EMBL/GenBank/DDBJ databases">
        <title>Draft genome sequences of three monokaryotic isolates of the white-rot basidiomycete fungus Dichomitus squalens.</title>
        <authorList>
            <consortium name="DOE Joint Genome Institute"/>
            <person name="Lopez S.C."/>
            <person name="Andreopoulos B."/>
            <person name="Pangilinan J."/>
            <person name="Lipzen A."/>
            <person name="Riley R."/>
            <person name="Ahrendt S."/>
            <person name="Ng V."/>
            <person name="Barry K."/>
            <person name="Daum C."/>
            <person name="Grigoriev I.V."/>
            <person name="Hilden K.S."/>
            <person name="Makela M.R."/>
            <person name="de Vries R.P."/>
        </authorList>
    </citation>
    <scope>NUCLEOTIDE SEQUENCE [LARGE SCALE GENOMIC DNA]</scope>
    <source>
        <strain evidence="1">OM18370.1</strain>
    </source>
</reference>
<evidence type="ECO:0000313" key="1">
    <source>
        <dbReference type="EMBL" id="TBU29475.1"/>
    </source>
</evidence>
<protein>
    <submittedName>
        <fullName evidence="1">Uncharacterized protein</fullName>
    </submittedName>
</protein>
<organism evidence="1">
    <name type="scientific">Dichomitus squalens</name>
    <dbReference type="NCBI Taxonomy" id="114155"/>
    <lineage>
        <taxon>Eukaryota</taxon>
        <taxon>Fungi</taxon>
        <taxon>Dikarya</taxon>
        <taxon>Basidiomycota</taxon>
        <taxon>Agaricomycotina</taxon>
        <taxon>Agaricomycetes</taxon>
        <taxon>Polyporales</taxon>
        <taxon>Polyporaceae</taxon>
        <taxon>Dichomitus</taxon>
    </lineage>
</organism>
<sequence>MSTTVCQHATPHGGAALAIVAFLSTLLQTTCLLVTNLGAARAPKSANDSQSPYSFRKYVAQVLCLTPMHRHRTVLRRVVPWAVVSTPARYFDPYEMINKR</sequence>
<proteinExistence type="predicted"/>
<dbReference type="Proteomes" id="UP000292957">
    <property type="component" value="Unassembled WGS sequence"/>
</dbReference>
<accession>A0A4Q9ND89</accession>